<organism evidence="1 2">
    <name type="scientific">Pseudomonas paralactis</name>
    <dbReference type="NCBI Taxonomy" id="1615673"/>
    <lineage>
        <taxon>Bacteria</taxon>
        <taxon>Pseudomonadati</taxon>
        <taxon>Pseudomonadota</taxon>
        <taxon>Gammaproteobacteria</taxon>
        <taxon>Pseudomonadales</taxon>
        <taxon>Pseudomonadaceae</taxon>
        <taxon>Pseudomonas</taxon>
    </lineage>
</organism>
<proteinExistence type="predicted"/>
<dbReference type="RefSeq" id="WP_198708332.1">
    <property type="nucleotide sequence ID" value="NZ_JAEILM010000072.1"/>
</dbReference>
<keyword evidence="2" id="KW-1185">Reference proteome</keyword>
<gene>
    <name evidence="1" type="ORF">YA0871_21075</name>
</gene>
<evidence type="ECO:0000313" key="2">
    <source>
        <dbReference type="Proteomes" id="UP000607562"/>
    </source>
</evidence>
<sequence>MAKQAPNRAKAETLSLRISPNLKFGLELLSRMEERSLTTEVEKALGELFDRTPVDVGYLGAGTIENKARFENLCFFELMTFIYSIDAPTRLMRTAVLLPRTLTQREIALLDLAADQPQLFAEDVPNYFSLNIGHEDLLIEVMEDYCSFNQPLDLKALRRNWQALNDAVDYALDNGRYPEKIMLV</sequence>
<protein>
    <submittedName>
        <fullName evidence="1">Uncharacterized protein</fullName>
    </submittedName>
</protein>
<reference evidence="1 2" key="1">
    <citation type="submission" date="2020-12" db="EMBL/GenBank/DDBJ databases">
        <title>Comparative genomic insights into the epidemiology and virulence of plant pathogenic Pseudomonads from Turkey.</title>
        <authorList>
            <person name="Dillon M."/>
            <person name="Ruiz-Bedoya T."/>
            <person name="Bendalovic-Torma C."/>
            <person name="Guttman K.M."/>
            <person name="Kwak H."/>
            <person name="Middleton M.A."/>
            <person name="Wang P.W."/>
            <person name="Horuz S."/>
            <person name="Aysan Y."/>
            <person name="Guttman D.S."/>
        </authorList>
    </citation>
    <scope>NUCLEOTIDE SEQUENCE [LARGE SCALE GENOMIC DNA]</scope>
    <source>
        <strain evidence="1 2">Marul_2_1</strain>
    </source>
</reference>
<evidence type="ECO:0000313" key="1">
    <source>
        <dbReference type="EMBL" id="MBI6635157.1"/>
    </source>
</evidence>
<dbReference type="EMBL" id="JAEILM010000072">
    <property type="protein sequence ID" value="MBI6635157.1"/>
    <property type="molecule type" value="Genomic_DNA"/>
</dbReference>
<comment type="caution">
    <text evidence="1">The sequence shown here is derived from an EMBL/GenBank/DDBJ whole genome shotgun (WGS) entry which is preliminary data.</text>
</comment>
<accession>A0ABS0V4C5</accession>
<name>A0ABS0V4C5_9PSED</name>
<dbReference type="Proteomes" id="UP000607562">
    <property type="component" value="Unassembled WGS sequence"/>
</dbReference>